<dbReference type="AlphaFoldDB" id="A0A9E6XQE7"/>
<keyword evidence="11 18" id="KW-0249">Electron transport</keyword>
<organism evidence="20">
    <name type="scientific">Eurhadina exclamationis</name>
    <dbReference type="NCBI Taxonomy" id="2892960"/>
    <lineage>
        <taxon>Eukaryota</taxon>
        <taxon>Metazoa</taxon>
        <taxon>Ecdysozoa</taxon>
        <taxon>Arthropoda</taxon>
        <taxon>Hexapoda</taxon>
        <taxon>Insecta</taxon>
        <taxon>Pterygota</taxon>
        <taxon>Neoptera</taxon>
        <taxon>Paraneoptera</taxon>
        <taxon>Hemiptera</taxon>
        <taxon>Auchenorrhyncha</taxon>
        <taxon>Membracoidea</taxon>
        <taxon>Cicadellidae</taxon>
        <taxon>Typhlocybinae</taxon>
        <taxon>Typhlocybini</taxon>
        <taxon>Eurhadina</taxon>
    </lineage>
</organism>
<dbReference type="Pfam" id="PF00361">
    <property type="entry name" value="Proton_antipo_M"/>
    <property type="match status" value="2"/>
</dbReference>
<sequence length="323" mass="37328">MKMNSSMMLFTTTMLMGILMSISSNNWIMMWCGLEISLISIIPLMVSKLVASSESTMKYFIMQSVSSTMLMLSMLVMVMSGDYNYNYLMMTALLIKMGVAPFHNWVLTVVEGLDLIMIYMILTINKIAPITLMSYTTKSLMLIILLTVITGSLLGLNQNSVKKMIGYSSIFNMGFVMSVLKYNWMWIMYMFMYSMLLMMLLMLLHKNKILLMNQMTFIELLTNKLSMWMVLLSMGGLPPLIGFSIKYMVMLYMISMKMLATMAMMLMTSLIIMFFYLRMTFLGTMNYSMIVMTKMFQLNEMSMLILLINLITLPSIMMMKMFT</sequence>
<feature type="transmembrane region" description="Helical" evidence="18">
    <location>
        <begin position="225"/>
        <end position="245"/>
    </location>
</feature>
<evidence type="ECO:0000256" key="5">
    <source>
        <dbReference type="ARBA" id="ARBA00021008"/>
    </source>
</evidence>
<feature type="transmembrane region" description="Helical" evidence="18">
    <location>
        <begin position="298"/>
        <end position="317"/>
    </location>
</feature>
<evidence type="ECO:0000259" key="19">
    <source>
        <dbReference type="Pfam" id="PF00361"/>
    </source>
</evidence>
<evidence type="ECO:0000256" key="6">
    <source>
        <dbReference type="ARBA" id="ARBA00022448"/>
    </source>
</evidence>
<evidence type="ECO:0000256" key="13">
    <source>
        <dbReference type="ARBA" id="ARBA00023027"/>
    </source>
</evidence>
<evidence type="ECO:0000256" key="3">
    <source>
        <dbReference type="ARBA" id="ARBA00007012"/>
    </source>
</evidence>
<geneLocation type="mitochondrion" evidence="20"/>
<keyword evidence="10 18" id="KW-1278">Translocase</keyword>
<evidence type="ECO:0000256" key="10">
    <source>
        <dbReference type="ARBA" id="ARBA00022967"/>
    </source>
</evidence>
<keyword evidence="12 18" id="KW-1133">Transmembrane helix</keyword>
<evidence type="ECO:0000256" key="16">
    <source>
        <dbReference type="ARBA" id="ARBA00023136"/>
    </source>
</evidence>
<comment type="function">
    <text evidence="1">Core subunit of the mitochondrial membrane respiratory chain NADH dehydrogenase (Complex I) that is believed to belong to the minimal assembly required for catalysis. Complex I functions in the transfer of electrons from NADH to the respiratory chain. The immediate electron acceptor for the enzyme is believed to be ubiquinone.</text>
</comment>
<keyword evidence="16 18" id="KW-0472">Membrane</keyword>
<keyword evidence="6" id="KW-0813">Transport</keyword>
<dbReference type="EC" id="7.1.1.2" evidence="4 18"/>
<dbReference type="GO" id="GO:0008137">
    <property type="term" value="F:NADH dehydrogenase (ubiquinone) activity"/>
    <property type="evidence" value="ECO:0007669"/>
    <property type="project" value="UniProtKB-EC"/>
</dbReference>
<proteinExistence type="inferred from homology"/>
<feature type="domain" description="NADH:quinone oxidoreductase/Mrp antiporter transmembrane" evidence="19">
    <location>
        <begin position="87"/>
        <end position="271"/>
    </location>
</feature>
<dbReference type="GO" id="GO:0005743">
    <property type="term" value="C:mitochondrial inner membrane"/>
    <property type="evidence" value="ECO:0007669"/>
    <property type="project" value="UniProtKB-SubCell"/>
</dbReference>
<comment type="subcellular location">
    <subcellularLocation>
        <location evidence="2 18">Mitochondrion inner membrane</location>
        <topology evidence="2 18">Multi-pass membrane protein</topology>
    </subcellularLocation>
</comment>
<evidence type="ECO:0000256" key="2">
    <source>
        <dbReference type="ARBA" id="ARBA00004448"/>
    </source>
</evidence>
<keyword evidence="13 18" id="KW-0520">NAD</keyword>
<comment type="function">
    <text evidence="18">Core subunit of the mitochondrial membrane respiratory chain NADH dehydrogenase (Complex I) which catalyzes electron transfer from NADH through the respiratory chain, using ubiquinone as an electron acceptor. Essential for the catalytic activity and assembly of complex I.</text>
</comment>
<gene>
    <name evidence="20" type="primary">ND2</name>
</gene>
<keyword evidence="7 18" id="KW-0679">Respiratory chain</keyword>
<accession>A0A9E6XQE7</accession>
<evidence type="ECO:0000256" key="18">
    <source>
        <dbReference type="RuleBase" id="RU003403"/>
    </source>
</evidence>
<dbReference type="InterPro" id="IPR003917">
    <property type="entry name" value="NADH_UbQ_OxRdtase_chain2"/>
</dbReference>
<evidence type="ECO:0000256" key="4">
    <source>
        <dbReference type="ARBA" id="ARBA00012944"/>
    </source>
</evidence>
<dbReference type="GO" id="GO:0006120">
    <property type="term" value="P:mitochondrial electron transport, NADH to ubiquinone"/>
    <property type="evidence" value="ECO:0007669"/>
    <property type="project" value="InterPro"/>
</dbReference>
<evidence type="ECO:0000256" key="9">
    <source>
        <dbReference type="ARBA" id="ARBA00022792"/>
    </source>
</evidence>
<feature type="transmembrane region" description="Helical" evidence="18">
    <location>
        <begin position="59"/>
        <end position="79"/>
    </location>
</feature>
<dbReference type="EMBL" id="MW284837">
    <property type="protein sequence ID" value="UGN61498.1"/>
    <property type="molecule type" value="Genomic_DNA"/>
</dbReference>
<evidence type="ECO:0000256" key="17">
    <source>
        <dbReference type="ARBA" id="ARBA00049551"/>
    </source>
</evidence>
<keyword evidence="15 18" id="KW-0496">Mitochondrion</keyword>
<dbReference type="CTD" id="4536"/>
<dbReference type="GeneID" id="77419690"/>
<protein>
    <recommendedName>
        <fullName evidence="5 18">NADH-ubiquinone oxidoreductase chain 2</fullName>
        <ecNumber evidence="4 18">7.1.1.2</ecNumber>
    </recommendedName>
</protein>
<feature type="domain" description="NADH:quinone oxidoreductase/Mrp antiporter transmembrane" evidence="19">
    <location>
        <begin position="24"/>
        <end position="78"/>
    </location>
</feature>
<evidence type="ECO:0000313" key="20">
    <source>
        <dbReference type="EMBL" id="UGN61498.1"/>
    </source>
</evidence>
<evidence type="ECO:0000256" key="8">
    <source>
        <dbReference type="ARBA" id="ARBA00022692"/>
    </source>
</evidence>
<name>A0A9E6XQE7_9HEMI</name>
<feature type="transmembrane region" description="Helical" evidence="18">
    <location>
        <begin position="139"/>
        <end position="157"/>
    </location>
</feature>
<keyword evidence="14 18" id="KW-0830">Ubiquinone</keyword>
<evidence type="ECO:0000256" key="15">
    <source>
        <dbReference type="ARBA" id="ARBA00023128"/>
    </source>
</evidence>
<evidence type="ECO:0000256" key="11">
    <source>
        <dbReference type="ARBA" id="ARBA00022982"/>
    </source>
</evidence>
<evidence type="ECO:0000256" key="12">
    <source>
        <dbReference type="ARBA" id="ARBA00022989"/>
    </source>
</evidence>
<dbReference type="InterPro" id="IPR001750">
    <property type="entry name" value="ND/Mrp_TM"/>
</dbReference>
<feature type="transmembrane region" description="Helical" evidence="18">
    <location>
        <begin position="251"/>
        <end position="277"/>
    </location>
</feature>
<dbReference type="PRINTS" id="PR01436">
    <property type="entry name" value="NADHDHGNASE2"/>
</dbReference>
<dbReference type="PANTHER" id="PTHR46552:SF1">
    <property type="entry name" value="NADH-UBIQUINONE OXIDOREDUCTASE CHAIN 2"/>
    <property type="match status" value="1"/>
</dbReference>
<keyword evidence="9 18" id="KW-0999">Mitochondrion inner membrane</keyword>
<comment type="similarity">
    <text evidence="3 18">Belongs to the complex I subunit 2 family.</text>
</comment>
<evidence type="ECO:0000256" key="1">
    <source>
        <dbReference type="ARBA" id="ARBA00003257"/>
    </source>
</evidence>
<comment type="catalytic activity">
    <reaction evidence="17 18">
        <text>a ubiquinone + NADH + 5 H(+)(in) = a ubiquinol + NAD(+) + 4 H(+)(out)</text>
        <dbReference type="Rhea" id="RHEA:29091"/>
        <dbReference type="Rhea" id="RHEA-COMP:9565"/>
        <dbReference type="Rhea" id="RHEA-COMP:9566"/>
        <dbReference type="ChEBI" id="CHEBI:15378"/>
        <dbReference type="ChEBI" id="CHEBI:16389"/>
        <dbReference type="ChEBI" id="CHEBI:17976"/>
        <dbReference type="ChEBI" id="CHEBI:57540"/>
        <dbReference type="ChEBI" id="CHEBI:57945"/>
        <dbReference type="EC" id="7.1.1.2"/>
    </reaction>
</comment>
<feature type="transmembrane region" description="Helical" evidence="18">
    <location>
        <begin position="186"/>
        <end position="204"/>
    </location>
</feature>
<keyword evidence="8 18" id="KW-0812">Transmembrane</keyword>
<reference evidence="20" key="1">
    <citation type="submission" date="2020-11" db="EMBL/GenBank/DDBJ databases">
        <title>Mitogenomic phylogeny of Typhlocybinae (Hemiptera: Cicadellidae): tribal classification and character evolution.</title>
        <authorList>
            <person name="Yan B."/>
            <person name="Yang M."/>
        </authorList>
    </citation>
    <scope>NUCLEOTIDE SEQUENCE</scope>
</reference>
<dbReference type="RefSeq" id="YP_010583052.1">
    <property type="nucleotide sequence ID" value="NC_069174.1"/>
</dbReference>
<evidence type="ECO:0000256" key="14">
    <source>
        <dbReference type="ARBA" id="ARBA00023075"/>
    </source>
</evidence>
<dbReference type="InterPro" id="IPR050175">
    <property type="entry name" value="Complex_I_Subunit_2"/>
</dbReference>
<evidence type="ECO:0000256" key="7">
    <source>
        <dbReference type="ARBA" id="ARBA00022660"/>
    </source>
</evidence>
<feature type="transmembrane region" description="Helical" evidence="18">
    <location>
        <begin position="113"/>
        <end position="133"/>
    </location>
</feature>
<dbReference type="PANTHER" id="PTHR46552">
    <property type="entry name" value="NADH-UBIQUINONE OXIDOREDUCTASE CHAIN 2"/>
    <property type="match status" value="1"/>
</dbReference>
<feature type="transmembrane region" description="Helical" evidence="18">
    <location>
        <begin position="28"/>
        <end position="47"/>
    </location>
</feature>